<protein>
    <submittedName>
        <fullName evidence="1">Uncharacterized protein</fullName>
    </submittedName>
</protein>
<dbReference type="AlphaFoldDB" id="A0AAN7PW14"/>
<name>A0AAN7PW14_9COLE</name>
<accession>A0AAN7PW14</accession>
<proteinExistence type="predicted"/>
<gene>
    <name evidence="1" type="ORF">RN001_010103</name>
</gene>
<evidence type="ECO:0000313" key="1">
    <source>
        <dbReference type="EMBL" id="KAK4877597.1"/>
    </source>
</evidence>
<sequence>MPVLQGSENERQQRKRLLTTSDELLIWEHNTATSSFKNLYTAFLFSTIPVTASAKSYQTPAFESTETPLPTDNNFPESIKLLMHYFLCLLENIDIFSIKDMTGMIKKLQQILASFCPNLHAAEANKNNLRDWLNCAIEKFQQVAEEDANKVVQQFHPVLQKYQDIGNCFVEAVQTYCNNICSDKFLGFPVKCKPSTYNSVQIFKFLLNDLSFVICKISEPFLE</sequence>
<dbReference type="EMBL" id="JARPUR010000004">
    <property type="protein sequence ID" value="KAK4877597.1"/>
    <property type="molecule type" value="Genomic_DNA"/>
</dbReference>
<dbReference type="Proteomes" id="UP001353858">
    <property type="component" value="Unassembled WGS sequence"/>
</dbReference>
<reference evidence="2" key="1">
    <citation type="submission" date="2023-01" db="EMBL/GenBank/DDBJ databases">
        <title>Key to firefly adult light organ development and bioluminescence: homeobox transcription factors regulate luciferase expression and transportation to peroxisome.</title>
        <authorList>
            <person name="Fu X."/>
        </authorList>
    </citation>
    <scope>NUCLEOTIDE SEQUENCE [LARGE SCALE GENOMIC DNA]</scope>
</reference>
<keyword evidence="2" id="KW-1185">Reference proteome</keyword>
<organism evidence="1 2">
    <name type="scientific">Aquatica leii</name>
    <dbReference type="NCBI Taxonomy" id="1421715"/>
    <lineage>
        <taxon>Eukaryota</taxon>
        <taxon>Metazoa</taxon>
        <taxon>Ecdysozoa</taxon>
        <taxon>Arthropoda</taxon>
        <taxon>Hexapoda</taxon>
        <taxon>Insecta</taxon>
        <taxon>Pterygota</taxon>
        <taxon>Neoptera</taxon>
        <taxon>Endopterygota</taxon>
        <taxon>Coleoptera</taxon>
        <taxon>Polyphaga</taxon>
        <taxon>Elateriformia</taxon>
        <taxon>Elateroidea</taxon>
        <taxon>Lampyridae</taxon>
        <taxon>Luciolinae</taxon>
        <taxon>Aquatica</taxon>
    </lineage>
</organism>
<comment type="caution">
    <text evidence="1">The sequence shown here is derived from an EMBL/GenBank/DDBJ whole genome shotgun (WGS) entry which is preliminary data.</text>
</comment>
<evidence type="ECO:0000313" key="2">
    <source>
        <dbReference type="Proteomes" id="UP001353858"/>
    </source>
</evidence>